<comment type="caution">
    <text evidence="2">The sequence shown here is derived from an EMBL/GenBank/DDBJ whole genome shotgun (WGS) entry which is preliminary data.</text>
</comment>
<keyword evidence="3" id="KW-1185">Reference proteome</keyword>
<evidence type="ECO:0000313" key="3">
    <source>
        <dbReference type="Proteomes" id="UP000237347"/>
    </source>
</evidence>
<feature type="compositionally biased region" description="Low complexity" evidence="1">
    <location>
        <begin position="118"/>
        <end position="129"/>
    </location>
</feature>
<sequence length="175" mass="18441">MANPPPPSLGYSVSITPSNPDSSNPHSERNPILLSSSSPPSNSPTPPRFPPPKLQQDQIPLSSIKSPNVPSPSNGVKMGSPIPHLSTTPWTPVFTSPVRPAAVPFRSSPASPQPVAFSSGSSLPTSSPPQFSNGSVELQQQVSDDTLDLTPAGDSAYVLFSAHKECLINYIDNMF</sequence>
<dbReference type="AlphaFoldDB" id="A0AAW0KZT0"/>
<evidence type="ECO:0000256" key="1">
    <source>
        <dbReference type="SAM" id="MobiDB-lite"/>
    </source>
</evidence>
<protein>
    <submittedName>
        <fullName evidence="2">Uncharacterized protein</fullName>
    </submittedName>
</protein>
<feature type="compositionally biased region" description="Polar residues" evidence="1">
    <location>
        <begin position="11"/>
        <end position="25"/>
    </location>
</feature>
<feature type="compositionally biased region" description="Polar residues" evidence="1">
    <location>
        <begin position="55"/>
        <end position="74"/>
    </location>
</feature>
<organism evidence="2 3">
    <name type="scientific">Quercus suber</name>
    <name type="common">Cork oak</name>
    <dbReference type="NCBI Taxonomy" id="58331"/>
    <lineage>
        <taxon>Eukaryota</taxon>
        <taxon>Viridiplantae</taxon>
        <taxon>Streptophyta</taxon>
        <taxon>Embryophyta</taxon>
        <taxon>Tracheophyta</taxon>
        <taxon>Spermatophyta</taxon>
        <taxon>Magnoliopsida</taxon>
        <taxon>eudicotyledons</taxon>
        <taxon>Gunneridae</taxon>
        <taxon>Pentapetalae</taxon>
        <taxon>rosids</taxon>
        <taxon>fabids</taxon>
        <taxon>Fagales</taxon>
        <taxon>Fagaceae</taxon>
        <taxon>Quercus</taxon>
    </lineage>
</organism>
<name>A0AAW0KZT0_QUESU</name>
<evidence type="ECO:0000313" key="2">
    <source>
        <dbReference type="EMBL" id="KAK7843576.1"/>
    </source>
</evidence>
<reference evidence="2 3" key="1">
    <citation type="journal article" date="2018" name="Sci. Data">
        <title>The draft genome sequence of cork oak.</title>
        <authorList>
            <person name="Ramos A.M."/>
            <person name="Usie A."/>
            <person name="Barbosa P."/>
            <person name="Barros P.M."/>
            <person name="Capote T."/>
            <person name="Chaves I."/>
            <person name="Simoes F."/>
            <person name="Abreu I."/>
            <person name="Carrasquinho I."/>
            <person name="Faro C."/>
            <person name="Guimaraes J.B."/>
            <person name="Mendonca D."/>
            <person name="Nobrega F."/>
            <person name="Rodrigues L."/>
            <person name="Saibo N.J.M."/>
            <person name="Varela M.C."/>
            <person name="Egas C."/>
            <person name="Matos J."/>
            <person name="Miguel C.M."/>
            <person name="Oliveira M.M."/>
            <person name="Ricardo C.P."/>
            <person name="Goncalves S."/>
        </authorList>
    </citation>
    <scope>NUCLEOTIDE SEQUENCE [LARGE SCALE GENOMIC DNA]</scope>
    <source>
        <strain evidence="3">cv. HL8</strain>
    </source>
</reference>
<gene>
    <name evidence="2" type="ORF">CFP56_012192</name>
</gene>
<accession>A0AAW0KZT0</accession>
<feature type="compositionally biased region" description="Pro residues" evidence="1">
    <location>
        <begin position="41"/>
        <end position="53"/>
    </location>
</feature>
<feature type="region of interest" description="Disordered" evidence="1">
    <location>
        <begin position="1"/>
        <end position="143"/>
    </location>
</feature>
<feature type="compositionally biased region" description="Polar residues" evidence="1">
    <location>
        <begin position="130"/>
        <end position="143"/>
    </location>
</feature>
<proteinExistence type="predicted"/>
<dbReference type="EMBL" id="PKMF04000200">
    <property type="protein sequence ID" value="KAK7843576.1"/>
    <property type="molecule type" value="Genomic_DNA"/>
</dbReference>
<feature type="compositionally biased region" description="Polar residues" evidence="1">
    <location>
        <begin position="85"/>
        <end position="94"/>
    </location>
</feature>
<dbReference type="Proteomes" id="UP000237347">
    <property type="component" value="Unassembled WGS sequence"/>
</dbReference>